<proteinExistence type="predicted"/>
<dbReference type="AlphaFoldDB" id="A0A4U5P1A9"/>
<keyword evidence="2" id="KW-1185">Reference proteome</keyword>
<accession>A0A4U5P1A9</accession>
<evidence type="ECO:0000313" key="1">
    <source>
        <dbReference type="EMBL" id="TKR89580.1"/>
    </source>
</evidence>
<reference evidence="1 2" key="1">
    <citation type="journal article" date="2015" name="Genome Biol.">
        <title>Comparative genomics of Steinernema reveals deeply conserved gene regulatory networks.</title>
        <authorList>
            <person name="Dillman A.R."/>
            <person name="Macchietto M."/>
            <person name="Porter C.F."/>
            <person name="Rogers A."/>
            <person name="Williams B."/>
            <person name="Antoshechkin I."/>
            <person name="Lee M.M."/>
            <person name="Goodwin Z."/>
            <person name="Lu X."/>
            <person name="Lewis E.E."/>
            <person name="Goodrich-Blair H."/>
            <person name="Stock S.P."/>
            <person name="Adams B.J."/>
            <person name="Sternberg P.W."/>
            <person name="Mortazavi A."/>
        </authorList>
    </citation>
    <scope>NUCLEOTIDE SEQUENCE [LARGE SCALE GENOMIC DNA]</scope>
    <source>
        <strain evidence="1 2">ALL</strain>
    </source>
</reference>
<name>A0A4U5P1A9_STECR</name>
<organism evidence="1 2">
    <name type="scientific">Steinernema carpocapsae</name>
    <name type="common">Entomopathogenic nematode</name>
    <dbReference type="NCBI Taxonomy" id="34508"/>
    <lineage>
        <taxon>Eukaryota</taxon>
        <taxon>Metazoa</taxon>
        <taxon>Ecdysozoa</taxon>
        <taxon>Nematoda</taxon>
        <taxon>Chromadorea</taxon>
        <taxon>Rhabditida</taxon>
        <taxon>Tylenchina</taxon>
        <taxon>Panagrolaimomorpha</taxon>
        <taxon>Strongyloidoidea</taxon>
        <taxon>Steinernematidae</taxon>
        <taxon>Steinernema</taxon>
    </lineage>
</organism>
<reference evidence="1 2" key="2">
    <citation type="journal article" date="2019" name="G3 (Bethesda)">
        <title>Hybrid Assembly of the Genome of the Entomopathogenic Nematode Steinernema carpocapsae Identifies the X-Chromosome.</title>
        <authorList>
            <person name="Serra L."/>
            <person name="Macchietto M."/>
            <person name="Macias-Munoz A."/>
            <person name="McGill C.J."/>
            <person name="Rodriguez I.M."/>
            <person name="Rodriguez B."/>
            <person name="Murad R."/>
            <person name="Mortazavi A."/>
        </authorList>
    </citation>
    <scope>NUCLEOTIDE SEQUENCE [LARGE SCALE GENOMIC DNA]</scope>
    <source>
        <strain evidence="1 2">ALL</strain>
    </source>
</reference>
<gene>
    <name evidence="1" type="ORF">L596_013660</name>
</gene>
<protein>
    <submittedName>
        <fullName evidence="1">Uncharacterized protein</fullName>
    </submittedName>
</protein>
<evidence type="ECO:0000313" key="2">
    <source>
        <dbReference type="Proteomes" id="UP000298663"/>
    </source>
</evidence>
<comment type="caution">
    <text evidence="1">The sequence shown here is derived from an EMBL/GenBank/DDBJ whole genome shotgun (WGS) entry which is preliminary data.</text>
</comment>
<dbReference type="EMBL" id="AZBU02000003">
    <property type="protein sequence ID" value="TKR89580.1"/>
    <property type="molecule type" value="Genomic_DNA"/>
</dbReference>
<sequence length="69" mass="7696">MLRTMLVECTNTENIPTVVEDLNGTCGETQKHESSDRLSVAIIQFLALRARIQLGVGGNMDRLCEVRFT</sequence>
<dbReference type="Proteomes" id="UP000298663">
    <property type="component" value="Unassembled WGS sequence"/>
</dbReference>